<dbReference type="EnsemblMetazoa" id="AMAM007229-RA">
    <property type="protein sequence ID" value="AMAM007229-PA"/>
    <property type="gene ID" value="AMAM007229"/>
</dbReference>
<evidence type="ECO:0000313" key="1">
    <source>
        <dbReference type="EnsemblMetazoa" id="AMAM007229-PA"/>
    </source>
</evidence>
<sequence length="152" mass="17819">VNAYVYRLLSNRQLYKAHHILKNIDRVPRYVFYQIAAETTDHGLRDYIREHLARTVENYSQGEEERIAASWRVYTQLKANVRQMAEVLNEVTTGYTVLEIETMSFNTFCMKEDVYRNSVAVDLFFKNQGTAAVMCVCVRVYKACVRVCEQRT</sequence>
<keyword evidence="2" id="KW-1185">Reference proteome</keyword>
<protein>
    <submittedName>
        <fullName evidence="1">Uncharacterized protein</fullName>
    </submittedName>
</protein>
<name>A0A182SI21_9DIPT</name>
<dbReference type="VEuPathDB" id="VectorBase:AMAM007229"/>
<reference evidence="1" key="2">
    <citation type="submission" date="2020-05" db="UniProtKB">
        <authorList>
            <consortium name="EnsemblMetazoa"/>
        </authorList>
    </citation>
    <scope>IDENTIFICATION</scope>
    <source>
        <strain evidence="1">maculatus3</strain>
    </source>
</reference>
<dbReference type="AlphaFoldDB" id="A0A182SI21"/>
<reference evidence="2" key="1">
    <citation type="submission" date="2013-09" db="EMBL/GenBank/DDBJ databases">
        <title>The Genome Sequence of Anopheles maculatus species B.</title>
        <authorList>
            <consortium name="The Broad Institute Genomics Platform"/>
            <person name="Neafsey D.E."/>
            <person name="Besansky N."/>
            <person name="Howell P."/>
            <person name="Walton C."/>
            <person name="Young S.K."/>
            <person name="Zeng Q."/>
            <person name="Gargeya S."/>
            <person name="Fitzgerald M."/>
            <person name="Haas B."/>
            <person name="Abouelleil A."/>
            <person name="Allen A.W."/>
            <person name="Alvarado L."/>
            <person name="Arachchi H.M."/>
            <person name="Berlin A.M."/>
            <person name="Chapman S.B."/>
            <person name="Gainer-Dewar J."/>
            <person name="Goldberg J."/>
            <person name="Griggs A."/>
            <person name="Gujja S."/>
            <person name="Hansen M."/>
            <person name="Howarth C."/>
            <person name="Imamovic A."/>
            <person name="Ireland A."/>
            <person name="Larimer J."/>
            <person name="McCowan C."/>
            <person name="Murphy C."/>
            <person name="Pearson M."/>
            <person name="Poon T.W."/>
            <person name="Priest M."/>
            <person name="Roberts A."/>
            <person name="Saif S."/>
            <person name="Shea T."/>
            <person name="Sisk P."/>
            <person name="Sykes S."/>
            <person name="Wortman J."/>
            <person name="Nusbaum C."/>
            <person name="Birren B."/>
        </authorList>
    </citation>
    <scope>NUCLEOTIDE SEQUENCE [LARGE SCALE GENOMIC DNA]</scope>
    <source>
        <strain evidence="2">maculatus3</strain>
    </source>
</reference>
<accession>A0A182SI21</accession>
<dbReference type="Proteomes" id="UP000075901">
    <property type="component" value="Unassembled WGS sequence"/>
</dbReference>
<organism evidence="1 2">
    <name type="scientific">Anopheles maculatus</name>
    <dbReference type="NCBI Taxonomy" id="74869"/>
    <lineage>
        <taxon>Eukaryota</taxon>
        <taxon>Metazoa</taxon>
        <taxon>Ecdysozoa</taxon>
        <taxon>Arthropoda</taxon>
        <taxon>Hexapoda</taxon>
        <taxon>Insecta</taxon>
        <taxon>Pterygota</taxon>
        <taxon>Neoptera</taxon>
        <taxon>Endopterygota</taxon>
        <taxon>Diptera</taxon>
        <taxon>Nematocera</taxon>
        <taxon>Culicoidea</taxon>
        <taxon>Culicidae</taxon>
        <taxon>Anophelinae</taxon>
        <taxon>Anopheles</taxon>
        <taxon>Anopheles maculatus group</taxon>
    </lineage>
</organism>
<evidence type="ECO:0000313" key="2">
    <source>
        <dbReference type="Proteomes" id="UP000075901"/>
    </source>
</evidence>
<proteinExistence type="predicted"/>